<dbReference type="AlphaFoldDB" id="A0A7S8CX45"/>
<evidence type="ECO:0000256" key="1">
    <source>
        <dbReference type="ARBA" id="ARBA00006328"/>
    </source>
</evidence>
<dbReference type="SUPFAM" id="SSF51735">
    <property type="entry name" value="NAD(P)-binding Rossmann-fold domains"/>
    <property type="match status" value="1"/>
</dbReference>
<dbReference type="PANTHER" id="PTHR42748">
    <property type="entry name" value="NITROGEN METABOLITE REPRESSION PROTEIN NMRA FAMILY MEMBER"/>
    <property type="match status" value="1"/>
</dbReference>
<organism evidence="4 5">
    <name type="scientific">Fusarium culmorum</name>
    <dbReference type="NCBI Taxonomy" id="5516"/>
    <lineage>
        <taxon>Eukaryota</taxon>
        <taxon>Fungi</taxon>
        <taxon>Dikarya</taxon>
        <taxon>Ascomycota</taxon>
        <taxon>Pezizomycotina</taxon>
        <taxon>Sordariomycetes</taxon>
        <taxon>Hypocreomycetidae</taxon>
        <taxon>Hypocreales</taxon>
        <taxon>Nectriaceae</taxon>
        <taxon>Fusarium</taxon>
    </lineage>
</organism>
<proteinExistence type="inferred from homology"/>
<comment type="similarity">
    <text evidence="1">Belongs to the NmrA-type oxidoreductase family.</text>
</comment>
<sequence>MSNFQSPRTIVVTGATGNQGKGVIHALLGADEGWYVRALTRDVSSPWAKALLDECSDDVKAERLSLVQGSTYDLDSIRSTFVGAYGVFAATSEIYPGKVLIEEAEMAHEIQAGRNIVLAAKEAGVKHFVFSSLPNMDKVTEGKFPGIHHMNNKHAIEEFAKEHLSGVTCLIPGFFYTNLRWPHYSQLRSDGVVEFRTAIPSEQVAQWTDPSYDIGTFAAKVFELGPEKTAGKTHLVLSEPITPTDMARIFTEVTGQPAVHKPISPEKFGEMTAPFIGPAFRLDAQKMMEWASVIPAGKVCYGAMEYKKMEDSPRELGLKASTFEEWLRRSGWKGPK</sequence>
<gene>
    <name evidence="4" type="ORF">HYE67_000075</name>
</gene>
<evidence type="ECO:0000313" key="4">
    <source>
        <dbReference type="EMBL" id="QPC57844.1"/>
    </source>
</evidence>
<dbReference type="PANTHER" id="PTHR42748:SF7">
    <property type="entry name" value="NMRA LIKE REDOX SENSOR 1-RELATED"/>
    <property type="match status" value="1"/>
</dbReference>
<name>A0A7S8CX45_FUSCU</name>
<dbReference type="Proteomes" id="UP000663297">
    <property type="component" value="Chromosome 1"/>
</dbReference>
<keyword evidence="2" id="KW-0521">NADP</keyword>
<dbReference type="Gene3D" id="3.90.25.10">
    <property type="entry name" value="UDP-galactose 4-epimerase, domain 1"/>
    <property type="match status" value="1"/>
</dbReference>
<dbReference type="Gene3D" id="3.40.50.720">
    <property type="entry name" value="NAD(P)-binding Rossmann-like Domain"/>
    <property type="match status" value="1"/>
</dbReference>
<dbReference type="InterPro" id="IPR036291">
    <property type="entry name" value="NAD(P)-bd_dom_sf"/>
</dbReference>
<dbReference type="InterPro" id="IPR051164">
    <property type="entry name" value="NmrA-like_oxidored"/>
</dbReference>
<dbReference type="Pfam" id="PF05368">
    <property type="entry name" value="NmrA"/>
    <property type="match status" value="1"/>
</dbReference>
<dbReference type="EMBL" id="CP064747">
    <property type="protein sequence ID" value="QPC57844.1"/>
    <property type="molecule type" value="Genomic_DNA"/>
</dbReference>
<dbReference type="CDD" id="cd05251">
    <property type="entry name" value="NmrA_like_SDR_a"/>
    <property type="match status" value="1"/>
</dbReference>
<accession>A0A7S8CX45</accession>
<feature type="domain" description="NmrA-like" evidence="3">
    <location>
        <begin position="8"/>
        <end position="292"/>
    </location>
</feature>
<evidence type="ECO:0000313" key="5">
    <source>
        <dbReference type="Proteomes" id="UP000663297"/>
    </source>
</evidence>
<protein>
    <recommendedName>
        <fullName evidence="3">NmrA-like domain-containing protein</fullName>
    </recommendedName>
</protein>
<evidence type="ECO:0000256" key="2">
    <source>
        <dbReference type="ARBA" id="ARBA00022857"/>
    </source>
</evidence>
<evidence type="ECO:0000259" key="3">
    <source>
        <dbReference type="Pfam" id="PF05368"/>
    </source>
</evidence>
<reference evidence="4" key="1">
    <citation type="submission" date="2020-11" db="EMBL/GenBank/DDBJ databases">
        <title>The chromosome-scale genome resource for two endophytic Fusarium species: F. culmorum and F. pseudograminearum.</title>
        <authorList>
            <person name="Yuan Z."/>
        </authorList>
    </citation>
    <scope>NUCLEOTIDE SEQUENCE</scope>
    <source>
        <strain evidence="4">Class2-1B</strain>
    </source>
</reference>
<dbReference type="InterPro" id="IPR008030">
    <property type="entry name" value="NmrA-like"/>
</dbReference>